<evidence type="ECO:0000313" key="3">
    <source>
        <dbReference type="Proteomes" id="UP000253922"/>
    </source>
</evidence>
<evidence type="ECO:0000256" key="1">
    <source>
        <dbReference type="SAM" id="Coils"/>
    </source>
</evidence>
<name>A0A7U9KPE6_9CHLR</name>
<feature type="coiled-coil region" evidence="1">
    <location>
        <begin position="1218"/>
        <end position="1321"/>
    </location>
</feature>
<proteinExistence type="predicted"/>
<evidence type="ECO:0000313" key="2">
    <source>
        <dbReference type="EMBL" id="GAP08698.1"/>
    </source>
</evidence>
<dbReference type="EMBL" id="DF967967">
    <property type="protein sequence ID" value="GAP08698.1"/>
    <property type="molecule type" value="Genomic_DNA"/>
</dbReference>
<dbReference type="Proteomes" id="UP000253922">
    <property type="component" value="Unassembled WGS sequence"/>
</dbReference>
<sequence>MLIKELVHMDEYGSFRSDVQLSDYDNPSLNLELLNNYIFTVSAPITSQAGRDVAAKDVLDMLKNAFTIDRSGSDFNRMVLTANYGRGKSHLALVLANLLSRPANSKEVEIIFERLGQALNNSALLKGYREFKETKGEFLVMRLRGDAISDLQEGFLRALEQALKEHASTRGVSLPFWYAKAEEWLTAQSQETLKKIDSYLHDKEHTDLATLRQDYRKAETYELIREAIKYATGLYPDFGRELNLTELIHWAVNEVCIPNHLGGLLILFDEFSLFLQKYAASRTPGKLQELLNGISNHPGKSAFLAFTQLDIESVVETYAHGNRREDVKRELDRLPRDRRARLFSLMEGVLEAYLKQDDAAWNVWWNQKNVKPMMVRNREMLFTYFPRRYNDALKWDHGMVEKIVVRGCYPLHPLTTAILSTHTFEAGAGENPRTALHFVRDRWNKGIPDQPAEREDGTPNFIFAVELVDFFGEQISKRWYEAYRYALENSPISLTEDHKAVLKALLLQRAVSELSSEVRSGSEQNELLSNLSGLDLNRVPSLLGELTNNRVIQKNGNTYSLFPIGARSHEADRIIGEAVQKIPVDYTLLEDMAKKIPPFTIPQNFGNPDDWAPRQVVLIKEYFEPETLQELTSRYRVGKNGIEESPRGMVIWLLARSEEEKMWFRQNAQALLDSVSGMKPNPLPVLIILPHKVNPGLLNAAQRIKALMSLNQSEREKIGSIIWNDEKTRTEIEIKTGLYTLLGDIDHYSDLDRQFHEYILPGEYLASVQTLRKHSIKEVLTECYRQAYQHRVEFSDKPVITKGVNHLRTAVENITRGLFEDTVGLSIRNLKNQDVQYTVAVEYLTKKWGLLDLQNYNIQPPTSRSLREAWNRLEYAFPPGCRETSAREILIEFLNPPYGHDYNTLTLLLAAWIGFHRYEIQLSLEGRLKTLEEFKEIFNNSKGPKGFLDTLITQGFTIRRIDIEERFMEIDAIIDQIRQKDSRFSILEADQALKKLEQAQSNPHLPANRMELIKTYRPLLEQDLARAQEYDRQIGEWLSQLHSADVEKLLTMGDSLRRISFSDLVVPSKPSLSVLRKEWETRLEHELELYCKRYSMLTDLSHYTTNENQLQKVLRVVQEYPILVSKVQRALELLKQRQQDLQQRENEKAIVAEMNGMEPSAKLAALFQYRTKLTEFHNLSTETEILRKNKLEQIESRIRQFETLVASLPLAVEKAKSLDELRERKTLLLRNVDQTQDTPLYQQLEEIQSRIERLERFFESLRDIASLPCRTPSDLDTISQRIHEIENQYSNYLSQAQREILNEQRRQVDNIRQQEEQKARQWLIDLSVRFTNGAKPDELLRIAQNPPEFLPSEDRSKLNQLTQLLRQKVEKDTLLKIEMLFKELNTDTRRECLKRLQELVEQL</sequence>
<gene>
    <name evidence="2" type="ORF">ATHL_03605</name>
</gene>
<keyword evidence="3" id="KW-1185">Reference proteome</keyword>
<dbReference type="RefSeq" id="WP_062196491.1">
    <property type="nucleotide sequence ID" value="NZ_DF967967.1"/>
</dbReference>
<organism evidence="2 3">
    <name type="scientific">Anaerolinea thermolimosa</name>
    <dbReference type="NCBI Taxonomy" id="229919"/>
    <lineage>
        <taxon>Bacteria</taxon>
        <taxon>Bacillati</taxon>
        <taxon>Chloroflexota</taxon>
        <taxon>Anaerolineae</taxon>
        <taxon>Anaerolineales</taxon>
        <taxon>Anaerolineaceae</taxon>
        <taxon>Anaerolinea</taxon>
    </lineage>
</organism>
<protein>
    <submittedName>
        <fullName evidence="2">Uncharacterized protein</fullName>
    </submittedName>
</protein>
<reference evidence="3" key="1">
    <citation type="submission" date="2015-07" db="EMBL/GenBank/DDBJ databases">
        <title>Draft Genome Sequences of Anaerolinea thermolimosa IMO-1, Bellilinea caldifistulae GOMI-1, Leptolinea tardivitalis YMTK-2, Levilinea saccharolytica KIBI-1,Longilinea arvoryzae KOME-1, Previously Described as Members of the Anaerolineaceae (Chloroflexi).</title>
        <authorList>
            <person name="Sekiguchi Y."/>
            <person name="Ohashi A."/>
            <person name="Matsuura N."/>
            <person name="Tourlousse M.D."/>
        </authorList>
    </citation>
    <scope>NUCLEOTIDE SEQUENCE [LARGE SCALE GENOMIC DNA]</scope>
    <source>
        <strain evidence="3">IMO-1</strain>
    </source>
</reference>
<keyword evidence="1" id="KW-0175">Coiled coil</keyword>
<dbReference type="OrthoDB" id="134659at2"/>
<accession>A0A7U9KPE6</accession>